<evidence type="ECO:0000256" key="6">
    <source>
        <dbReference type="PROSITE-ProRule" id="PRU00176"/>
    </source>
</evidence>
<dbReference type="PROSITE" id="PS50103">
    <property type="entry name" value="ZF_C3H1"/>
    <property type="match status" value="2"/>
</dbReference>
<feature type="compositionally biased region" description="Basic and acidic residues" evidence="8">
    <location>
        <begin position="381"/>
        <end position="408"/>
    </location>
</feature>
<dbReference type="InterPro" id="IPR035979">
    <property type="entry name" value="RBD_domain_sf"/>
</dbReference>
<feature type="compositionally biased region" description="Basic residues" evidence="8">
    <location>
        <begin position="531"/>
        <end position="541"/>
    </location>
</feature>
<dbReference type="AlphaFoldDB" id="A0AAE1D2R7"/>
<evidence type="ECO:0000259" key="10">
    <source>
        <dbReference type="PROSITE" id="PS50103"/>
    </source>
</evidence>
<dbReference type="GO" id="GO:0003723">
    <property type="term" value="F:RNA binding"/>
    <property type="evidence" value="ECO:0007669"/>
    <property type="project" value="UniProtKB-UniRule"/>
</dbReference>
<dbReference type="InterPro" id="IPR003954">
    <property type="entry name" value="RRM_euk-type"/>
</dbReference>
<sequence length="735" mass="85346">MASNTSATYSQLSSSLIQIGQKPDHMNHKKWKAYLKKMKRKKKRSEMAKEREENQPVAEEDPTDSEEEHQREQEEEERSLRQNLLWMQREREAQAAFNAKKEWEEKEKHRKEEIERKIKEEWAERERKEKEEQEAKEKEETEKRQKQKKLLEEATANENKEPWHNPIGPVQYSQEKKLDLCPFFKKTATCRFGEECSRYHDYPDSSTTILIPRMFTSIELEQSSVDALDADMSLEFEEGDLYQSFRDFYLDVVPEFKTVGTVVQVKVCCNYEPHLKGNVYVQYHSEASAHKAFEKFNARWYGGRQLTCIFVNIESWKAAICGLAFRKRCPKGKHCNFLHVFRNPGSEFSDMDHDRPASERRDNGSRRGYGERNGRGWRRHYHDDDDDYKHGRRSESVRSSRSSRDSICRPRYRSRSRERRGSHKDRSRSRSQDRGVRHMVRSRSRSKSKDRSSKPKHRSKSRSPGFKSPVSRNRPRSKSFERSSKSKHTSPSRSKHRSSVHRYSSKSPSREKYSKHKHKSRSPSKDTSSSKQRHKRWPRLKSPKDYSITEDRSDTRNEAISVPRVTSRPGSRANSRGSPRSPDASPSTDNSKNISTFRHHPDHGGTKDQAETQYVSSDDSSSSEDDSTNSSLPSGSDEETLRVSGAARRLKETSSLDVMHVGSENIQSELKTVSSSSSLPPPGNGISSEPTSVKAEIEKSLRKTKKKRRKKNISDSEEEGSQVEYVYVEKTKDSM</sequence>
<dbReference type="SUPFAM" id="SSF54928">
    <property type="entry name" value="RNA-binding domain, RBD"/>
    <property type="match status" value="1"/>
</dbReference>
<evidence type="ECO:0000256" key="3">
    <source>
        <dbReference type="ARBA" id="ARBA00022771"/>
    </source>
</evidence>
<feature type="compositionally biased region" description="Basic residues" evidence="8">
    <location>
        <begin position="437"/>
        <end position="446"/>
    </location>
</feature>
<feature type="region of interest" description="Disordered" evidence="8">
    <location>
        <begin position="124"/>
        <end position="148"/>
    </location>
</feature>
<feature type="region of interest" description="Disordered" evidence="8">
    <location>
        <begin position="348"/>
        <end position="723"/>
    </location>
</feature>
<keyword evidence="3 7" id="KW-0863">Zinc-finger</keyword>
<feature type="region of interest" description="Disordered" evidence="8">
    <location>
        <begin position="18"/>
        <end position="85"/>
    </location>
</feature>
<evidence type="ECO:0000256" key="1">
    <source>
        <dbReference type="ARBA" id="ARBA00022723"/>
    </source>
</evidence>
<dbReference type="GO" id="GO:0000398">
    <property type="term" value="P:mRNA splicing, via spliceosome"/>
    <property type="evidence" value="ECO:0007669"/>
    <property type="project" value="InterPro"/>
</dbReference>
<evidence type="ECO:0000256" key="8">
    <source>
        <dbReference type="SAM" id="MobiDB-lite"/>
    </source>
</evidence>
<evidence type="ECO:0000259" key="9">
    <source>
        <dbReference type="PROSITE" id="PS50102"/>
    </source>
</evidence>
<dbReference type="GO" id="GO:0089701">
    <property type="term" value="C:U2AF complex"/>
    <property type="evidence" value="ECO:0007669"/>
    <property type="project" value="InterPro"/>
</dbReference>
<keyword evidence="1 7" id="KW-0479">Metal-binding</keyword>
<proteinExistence type="predicted"/>
<dbReference type="EMBL" id="JAWDGP010005685">
    <property type="protein sequence ID" value="KAK3754192.1"/>
    <property type="molecule type" value="Genomic_DNA"/>
</dbReference>
<feature type="compositionally biased region" description="Basic and acidic residues" evidence="8">
    <location>
        <begin position="45"/>
        <end position="54"/>
    </location>
</feature>
<dbReference type="Pfam" id="PF00642">
    <property type="entry name" value="zf-CCCH"/>
    <property type="match status" value="1"/>
</dbReference>
<dbReference type="Gene3D" id="3.30.70.330">
    <property type="match status" value="1"/>
</dbReference>
<feature type="zinc finger region" description="C3H1-type" evidence="7">
    <location>
        <begin position="315"/>
        <end position="342"/>
    </location>
</feature>
<dbReference type="PRINTS" id="PR01848">
    <property type="entry name" value="U2AUXFACTOR"/>
</dbReference>
<feature type="compositionally biased region" description="Basic residues" evidence="8">
    <location>
        <begin position="702"/>
        <end position="711"/>
    </location>
</feature>
<organism evidence="11 12">
    <name type="scientific">Elysia crispata</name>
    <name type="common">lettuce slug</name>
    <dbReference type="NCBI Taxonomy" id="231223"/>
    <lineage>
        <taxon>Eukaryota</taxon>
        <taxon>Metazoa</taxon>
        <taxon>Spiralia</taxon>
        <taxon>Lophotrochozoa</taxon>
        <taxon>Mollusca</taxon>
        <taxon>Gastropoda</taxon>
        <taxon>Heterobranchia</taxon>
        <taxon>Euthyneura</taxon>
        <taxon>Panpulmonata</taxon>
        <taxon>Sacoglossa</taxon>
        <taxon>Placobranchoidea</taxon>
        <taxon>Plakobranchidae</taxon>
        <taxon>Elysia</taxon>
    </lineage>
</organism>
<accession>A0AAE1D2R7</accession>
<reference evidence="11" key="1">
    <citation type="journal article" date="2023" name="G3 (Bethesda)">
        <title>A reference genome for the long-term kleptoplast-retaining sea slug Elysia crispata morphotype clarki.</title>
        <authorList>
            <person name="Eastman K.E."/>
            <person name="Pendleton A.L."/>
            <person name="Shaikh M.A."/>
            <person name="Suttiyut T."/>
            <person name="Ogas R."/>
            <person name="Tomko P."/>
            <person name="Gavelis G."/>
            <person name="Widhalm J.R."/>
            <person name="Wisecaver J.H."/>
        </authorList>
    </citation>
    <scope>NUCLEOTIDE SEQUENCE</scope>
    <source>
        <strain evidence="11">ECLA1</strain>
    </source>
</reference>
<dbReference type="Proteomes" id="UP001283361">
    <property type="component" value="Unassembled WGS sequence"/>
</dbReference>
<feature type="compositionally biased region" description="Polar residues" evidence="8">
    <location>
        <begin position="568"/>
        <end position="596"/>
    </location>
</feature>
<feature type="compositionally biased region" description="Low complexity" evidence="8">
    <location>
        <begin position="674"/>
        <end position="688"/>
    </location>
</feature>
<protein>
    <submittedName>
        <fullName evidence="11">Uncharacterized protein</fullName>
    </submittedName>
</protein>
<feature type="zinc finger region" description="C3H1-type" evidence="7">
    <location>
        <begin position="175"/>
        <end position="203"/>
    </location>
</feature>
<keyword evidence="5 6" id="KW-0694">RNA-binding</keyword>
<dbReference type="PANTHER" id="PTHR12620">
    <property type="entry name" value="U2 SNRNP AUXILIARY FACTOR, SMALL SUBUNIT"/>
    <property type="match status" value="1"/>
</dbReference>
<feature type="compositionally biased region" description="Polar residues" evidence="8">
    <location>
        <begin position="664"/>
        <end position="673"/>
    </location>
</feature>
<dbReference type="GO" id="GO:0008270">
    <property type="term" value="F:zinc ion binding"/>
    <property type="evidence" value="ECO:0007669"/>
    <property type="project" value="UniProtKB-KW"/>
</dbReference>
<feature type="compositionally biased region" description="Basic residues" evidence="8">
    <location>
        <begin position="410"/>
        <end position="427"/>
    </location>
</feature>
<evidence type="ECO:0000313" key="11">
    <source>
        <dbReference type="EMBL" id="KAK3754192.1"/>
    </source>
</evidence>
<gene>
    <name evidence="11" type="ORF">RRG08_028157</name>
</gene>
<feature type="compositionally biased region" description="Basic residues" evidence="8">
    <location>
        <begin position="27"/>
        <end position="44"/>
    </location>
</feature>
<dbReference type="InterPro" id="IPR009145">
    <property type="entry name" value="U2AF_small"/>
</dbReference>
<feature type="compositionally biased region" description="Acidic residues" evidence="8">
    <location>
        <begin position="58"/>
        <end position="77"/>
    </location>
</feature>
<evidence type="ECO:0000256" key="5">
    <source>
        <dbReference type="ARBA" id="ARBA00022884"/>
    </source>
</evidence>
<evidence type="ECO:0000256" key="4">
    <source>
        <dbReference type="ARBA" id="ARBA00022833"/>
    </source>
</evidence>
<feature type="compositionally biased region" description="Basic residues" evidence="8">
    <location>
        <begin position="485"/>
        <end position="504"/>
    </location>
</feature>
<name>A0AAE1D2R7_9GAST</name>
<dbReference type="PROSITE" id="PS50102">
    <property type="entry name" value="RRM"/>
    <property type="match status" value="1"/>
</dbReference>
<dbReference type="InterPro" id="IPR000504">
    <property type="entry name" value="RRM_dom"/>
</dbReference>
<feature type="domain" description="RRM" evidence="9">
    <location>
        <begin position="221"/>
        <end position="306"/>
    </location>
</feature>
<feature type="domain" description="C3H1-type" evidence="10">
    <location>
        <begin position="175"/>
        <end position="203"/>
    </location>
</feature>
<keyword evidence="12" id="KW-1185">Reference proteome</keyword>
<keyword evidence="2" id="KW-0677">Repeat</keyword>
<evidence type="ECO:0000313" key="12">
    <source>
        <dbReference type="Proteomes" id="UP001283361"/>
    </source>
</evidence>
<feature type="domain" description="C3H1-type" evidence="10">
    <location>
        <begin position="315"/>
        <end position="342"/>
    </location>
</feature>
<dbReference type="SMART" id="SM00356">
    <property type="entry name" value="ZnF_C3H1"/>
    <property type="match status" value="2"/>
</dbReference>
<evidence type="ECO:0000256" key="7">
    <source>
        <dbReference type="PROSITE-ProRule" id="PRU00723"/>
    </source>
</evidence>
<comment type="caution">
    <text evidence="11">The sequence shown here is derived from an EMBL/GenBank/DDBJ whole genome shotgun (WGS) entry which is preliminary data.</text>
</comment>
<dbReference type="Pfam" id="PF00076">
    <property type="entry name" value="RRM_1"/>
    <property type="match status" value="1"/>
</dbReference>
<dbReference type="CDD" id="cd12540">
    <property type="entry name" value="RRM_U2AFBPL"/>
    <property type="match status" value="1"/>
</dbReference>
<feature type="compositionally biased region" description="Basic and acidic residues" evidence="8">
    <location>
        <begin position="350"/>
        <end position="374"/>
    </location>
</feature>
<dbReference type="InterPro" id="IPR000571">
    <property type="entry name" value="Znf_CCCH"/>
</dbReference>
<dbReference type="InterPro" id="IPR012677">
    <property type="entry name" value="Nucleotide-bd_a/b_plait_sf"/>
</dbReference>
<feature type="compositionally biased region" description="Basic and acidic residues" evidence="8">
    <location>
        <begin position="542"/>
        <end position="557"/>
    </location>
</feature>
<keyword evidence="4 7" id="KW-0862">Zinc</keyword>
<dbReference type="SMART" id="SM00361">
    <property type="entry name" value="RRM_1"/>
    <property type="match status" value="1"/>
</dbReference>
<evidence type="ECO:0000256" key="2">
    <source>
        <dbReference type="ARBA" id="ARBA00022737"/>
    </source>
</evidence>
<feature type="compositionally biased region" description="Basic residues" evidence="8">
    <location>
        <begin position="513"/>
        <end position="522"/>
    </location>
</feature>